<dbReference type="GO" id="GO:0016020">
    <property type="term" value="C:membrane"/>
    <property type="evidence" value="ECO:0007669"/>
    <property type="project" value="InterPro"/>
</dbReference>
<keyword evidence="1" id="KW-1185">Reference proteome</keyword>
<dbReference type="PANTHER" id="PTHR19229">
    <property type="entry name" value="ATP-BINDING CASSETTE TRANSPORTER SUBFAMILY A ABCA"/>
    <property type="match status" value="1"/>
</dbReference>
<dbReference type="PANTHER" id="PTHR19229:SF250">
    <property type="entry name" value="ABC TRANSPORTER DOMAIN-CONTAINING PROTEIN-RELATED"/>
    <property type="match status" value="1"/>
</dbReference>
<accession>A0A1I8FWV2</accession>
<dbReference type="GO" id="GO:0005319">
    <property type="term" value="F:lipid transporter activity"/>
    <property type="evidence" value="ECO:0007669"/>
    <property type="project" value="TreeGrafter"/>
</dbReference>
<dbReference type="AlphaFoldDB" id="A0A1I8FWV2"/>
<dbReference type="SUPFAM" id="SSF52540">
    <property type="entry name" value="P-loop containing nucleoside triphosphate hydrolases"/>
    <property type="match status" value="1"/>
</dbReference>
<evidence type="ECO:0000313" key="1">
    <source>
        <dbReference type="Proteomes" id="UP000095280"/>
    </source>
</evidence>
<reference evidence="2" key="1">
    <citation type="submission" date="2016-11" db="UniProtKB">
        <authorList>
            <consortium name="WormBaseParasite"/>
        </authorList>
    </citation>
    <scope>IDENTIFICATION</scope>
</reference>
<dbReference type="InterPro" id="IPR027417">
    <property type="entry name" value="P-loop_NTPase"/>
</dbReference>
<dbReference type="InterPro" id="IPR026082">
    <property type="entry name" value="ABCA"/>
</dbReference>
<dbReference type="WBParaSite" id="maker-uti_cns_0000244-snap-gene-0.11-mRNA-1">
    <property type="protein sequence ID" value="maker-uti_cns_0000244-snap-gene-0.11-mRNA-1"/>
    <property type="gene ID" value="maker-uti_cns_0000244-snap-gene-0.11"/>
</dbReference>
<dbReference type="Proteomes" id="UP000095280">
    <property type="component" value="Unplaced"/>
</dbReference>
<proteinExistence type="predicted"/>
<evidence type="ECO:0000313" key="2">
    <source>
        <dbReference type="WBParaSite" id="maker-uti_cns_0000244-snap-gene-0.11-mRNA-1"/>
    </source>
</evidence>
<protein>
    <submittedName>
        <fullName evidence="2">ABC transporter domain-containing protein</fullName>
    </submittedName>
</protein>
<dbReference type="Gene3D" id="3.40.50.300">
    <property type="entry name" value="P-loop containing nucleotide triphosphate hydrolases"/>
    <property type="match status" value="1"/>
</dbReference>
<sequence length="135" mass="14982">MQCIEALLISRGLIEANKKVRSSLRLFHLEGLKNFVSTELNRAQSRKLSTIIALLSGSSVVCLDESTTGMDPASRRQVWRVLHEAKAGRSIIFITIFLEEADFLSDRILFLNEGEILIAGSSMFLRKTLGSRGAT</sequence>
<dbReference type="GO" id="GO:0140359">
    <property type="term" value="F:ABC-type transporter activity"/>
    <property type="evidence" value="ECO:0007669"/>
    <property type="project" value="InterPro"/>
</dbReference>
<organism evidence="1 2">
    <name type="scientific">Macrostomum lignano</name>
    <dbReference type="NCBI Taxonomy" id="282301"/>
    <lineage>
        <taxon>Eukaryota</taxon>
        <taxon>Metazoa</taxon>
        <taxon>Spiralia</taxon>
        <taxon>Lophotrochozoa</taxon>
        <taxon>Platyhelminthes</taxon>
        <taxon>Rhabditophora</taxon>
        <taxon>Macrostomorpha</taxon>
        <taxon>Macrostomida</taxon>
        <taxon>Macrostomidae</taxon>
        <taxon>Macrostomum</taxon>
    </lineage>
</organism>
<name>A0A1I8FWV2_9PLAT</name>